<evidence type="ECO:0000256" key="2">
    <source>
        <dbReference type="ARBA" id="ARBA00022448"/>
    </source>
</evidence>
<protein>
    <submittedName>
        <fullName evidence="7">ABC transporter ATP-binding protein</fullName>
    </submittedName>
</protein>
<name>A0ABD5ZVB7_9EURY</name>
<evidence type="ECO:0000313" key="7">
    <source>
        <dbReference type="EMBL" id="MFC7254319.1"/>
    </source>
</evidence>
<dbReference type="AlphaFoldDB" id="A0ABD5ZVB7"/>
<dbReference type="GeneID" id="96952629"/>
<dbReference type="InterPro" id="IPR027417">
    <property type="entry name" value="P-loop_NTPase"/>
</dbReference>
<dbReference type="PROSITE" id="PS00211">
    <property type="entry name" value="ABC_TRANSPORTER_1"/>
    <property type="match status" value="1"/>
</dbReference>
<dbReference type="PROSITE" id="PS50893">
    <property type="entry name" value="ABC_TRANSPORTER_2"/>
    <property type="match status" value="1"/>
</dbReference>
<dbReference type="PANTHER" id="PTHR43820">
    <property type="entry name" value="HIGH-AFFINITY BRANCHED-CHAIN AMINO ACID TRANSPORT ATP-BINDING PROTEIN LIVF"/>
    <property type="match status" value="1"/>
</dbReference>
<keyword evidence="8" id="KW-1185">Reference proteome</keyword>
<dbReference type="Proteomes" id="UP001596434">
    <property type="component" value="Unassembled WGS sequence"/>
</dbReference>
<organism evidence="7 8">
    <name type="scientific">Haloplanus litoreus</name>
    <dbReference type="NCBI Taxonomy" id="767515"/>
    <lineage>
        <taxon>Archaea</taxon>
        <taxon>Methanobacteriati</taxon>
        <taxon>Methanobacteriota</taxon>
        <taxon>Stenosarchaea group</taxon>
        <taxon>Halobacteria</taxon>
        <taxon>Halobacteriales</taxon>
        <taxon>Haloferacaceae</taxon>
        <taxon>Haloplanus</taxon>
    </lineage>
</organism>
<feature type="domain" description="ABC transporter" evidence="6">
    <location>
        <begin position="3"/>
        <end position="237"/>
    </location>
</feature>
<proteinExistence type="inferred from homology"/>
<accession>A0ABD5ZVB7</accession>
<dbReference type="EMBL" id="JBHTAT010000001">
    <property type="protein sequence ID" value="MFC7254319.1"/>
    <property type="molecule type" value="Genomic_DNA"/>
</dbReference>
<dbReference type="SUPFAM" id="SSF52540">
    <property type="entry name" value="P-loop containing nucleoside triphosphate hydrolases"/>
    <property type="match status" value="1"/>
</dbReference>
<dbReference type="SMART" id="SM00382">
    <property type="entry name" value="AAA"/>
    <property type="match status" value="1"/>
</dbReference>
<keyword evidence="3" id="KW-0547">Nucleotide-binding</keyword>
<comment type="caution">
    <text evidence="7">The sequence shown here is derived from an EMBL/GenBank/DDBJ whole genome shotgun (WGS) entry which is preliminary data.</text>
</comment>
<dbReference type="RefSeq" id="WP_379702518.1">
    <property type="nucleotide sequence ID" value="NZ_JBHTAT010000001.1"/>
</dbReference>
<evidence type="ECO:0000313" key="8">
    <source>
        <dbReference type="Proteomes" id="UP001596434"/>
    </source>
</evidence>
<dbReference type="Gene3D" id="3.40.50.300">
    <property type="entry name" value="P-loop containing nucleotide triphosphate hydrolases"/>
    <property type="match status" value="1"/>
</dbReference>
<sequence length="238" mass="25769">MLLELENVVSGYGDAIIVHGVDMGVEDGEMVTIIGPNGAGKSTLLKTIVGVVQPREGAIRFDGTDIAGLPPEKIVKHGICYVRQNDNIFPNLSVMENLKMGAWPAEGEDWFDFGDRLEEVYQQFPILEERADQRAGSLSGGQQQMVAMGTAMILDPDLLVLDEPSAGLAPKLVEEVFEKIVEINDAGTTTLMVEQNARAALERSDRGIVLDMGENEFEGTGGELLDSDEVAELYLGTD</sequence>
<keyword evidence="5" id="KW-0029">Amino-acid transport</keyword>
<comment type="similarity">
    <text evidence="1">Belongs to the ABC transporter superfamily.</text>
</comment>
<evidence type="ECO:0000259" key="6">
    <source>
        <dbReference type="PROSITE" id="PS50893"/>
    </source>
</evidence>
<reference evidence="7 8" key="1">
    <citation type="journal article" date="2019" name="Int. J. Syst. Evol. Microbiol.">
        <title>The Global Catalogue of Microorganisms (GCM) 10K type strain sequencing project: providing services to taxonomists for standard genome sequencing and annotation.</title>
        <authorList>
            <consortium name="The Broad Institute Genomics Platform"/>
            <consortium name="The Broad Institute Genome Sequencing Center for Infectious Disease"/>
            <person name="Wu L."/>
            <person name="Ma J."/>
        </authorList>
    </citation>
    <scope>NUCLEOTIDE SEQUENCE [LARGE SCALE GENOMIC DNA]</scope>
    <source>
        <strain evidence="7 8">GX21</strain>
    </source>
</reference>
<dbReference type="CDD" id="cd03224">
    <property type="entry name" value="ABC_TM1139_LivF_branched"/>
    <property type="match status" value="1"/>
</dbReference>
<gene>
    <name evidence="7" type="ORF">ACFQKE_03220</name>
</gene>
<dbReference type="InterPro" id="IPR052156">
    <property type="entry name" value="BCAA_Transport_ATP-bd_LivF"/>
</dbReference>
<evidence type="ECO:0000256" key="3">
    <source>
        <dbReference type="ARBA" id="ARBA00022741"/>
    </source>
</evidence>
<dbReference type="GO" id="GO:0005524">
    <property type="term" value="F:ATP binding"/>
    <property type="evidence" value="ECO:0007669"/>
    <property type="project" value="UniProtKB-KW"/>
</dbReference>
<dbReference type="Pfam" id="PF00005">
    <property type="entry name" value="ABC_tran"/>
    <property type="match status" value="1"/>
</dbReference>
<evidence type="ECO:0000256" key="1">
    <source>
        <dbReference type="ARBA" id="ARBA00005417"/>
    </source>
</evidence>
<keyword evidence="2" id="KW-0813">Transport</keyword>
<keyword evidence="4 7" id="KW-0067">ATP-binding</keyword>
<evidence type="ECO:0000256" key="5">
    <source>
        <dbReference type="ARBA" id="ARBA00022970"/>
    </source>
</evidence>
<dbReference type="GO" id="GO:0006865">
    <property type="term" value="P:amino acid transport"/>
    <property type="evidence" value="ECO:0007669"/>
    <property type="project" value="UniProtKB-KW"/>
</dbReference>
<dbReference type="PANTHER" id="PTHR43820:SF4">
    <property type="entry name" value="HIGH-AFFINITY BRANCHED-CHAIN AMINO ACID TRANSPORT ATP-BINDING PROTEIN LIVF"/>
    <property type="match status" value="1"/>
</dbReference>
<dbReference type="InterPro" id="IPR003439">
    <property type="entry name" value="ABC_transporter-like_ATP-bd"/>
</dbReference>
<dbReference type="InterPro" id="IPR017871">
    <property type="entry name" value="ABC_transporter-like_CS"/>
</dbReference>
<dbReference type="InterPro" id="IPR003593">
    <property type="entry name" value="AAA+_ATPase"/>
</dbReference>
<evidence type="ECO:0000256" key="4">
    <source>
        <dbReference type="ARBA" id="ARBA00022840"/>
    </source>
</evidence>